<accession>A0A0D9XTD3</accession>
<dbReference type="STRING" id="77586.A0A0D9XTD3"/>
<dbReference type="InterPro" id="IPR036047">
    <property type="entry name" value="F-box-like_dom_sf"/>
</dbReference>
<dbReference type="InterPro" id="IPR005174">
    <property type="entry name" value="KIB1-4_b-propeller"/>
</dbReference>
<evidence type="ECO:0000259" key="1">
    <source>
        <dbReference type="Pfam" id="PF00646"/>
    </source>
</evidence>
<evidence type="ECO:0000313" key="3">
    <source>
        <dbReference type="EnsemblPlants" id="LPERR11G14060.1"/>
    </source>
</evidence>
<dbReference type="Pfam" id="PF03478">
    <property type="entry name" value="Beta-prop_KIB1-4"/>
    <property type="match status" value="1"/>
</dbReference>
<reference evidence="3" key="3">
    <citation type="submission" date="2015-04" db="UniProtKB">
        <authorList>
            <consortium name="EnsemblPlants"/>
        </authorList>
    </citation>
    <scope>IDENTIFICATION</scope>
</reference>
<dbReference type="Gene3D" id="1.20.1280.50">
    <property type="match status" value="1"/>
</dbReference>
<evidence type="ECO:0000313" key="4">
    <source>
        <dbReference type="Proteomes" id="UP000032180"/>
    </source>
</evidence>
<dbReference type="Gramene" id="LPERR11G14060.1">
    <property type="protein sequence ID" value="LPERR11G14060.1"/>
    <property type="gene ID" value="LPERR11G14060"/>
</dbReference>
<dbReference type="PANTHER" id="PTHR44586">
    <property type="entry name" value="F-BOX DOMAIN CONTAINING PROTEIN, EXPRESSED"/>
    <property type="match status" value="1"/>
</dbReference>
<feature type="domain" description="KIB1-4 beta-propeller" evidence="2">
    <location>
        <begin position="91"/>
        <end position="245"/>
    </location>
</feature>
<dbReference type="SUPFAM" id="SSF81383">
    <property type="entry name" value="F-box domain"/>
    <property type="match status" value="1"/>
</dbReference>
<reference evidence="3 4" key="1">
    <citation type="submission" date="2012-08" db="EMBL/GenBank/DDBJ databases">
        <title>Oryza genome evolution.</title>
        <authorList>
            <person name="Wing R.A."/>
        </authorList>
    </citation>
    <scope>NUCLEOTIDE SEQUENCE</scope>
</reference>
<dbReference type="Pfam" id="PF00646">
    <property type="entry name" value="F-box"/>
    <property type="match status" value="1"/>
</dbReference>
<dbReference type="HOGENOM" id="CLU_019286_13_2_1"/>
<feature type="domain" description="F-box" evidence="1">
    <location>
        <begin position="19"/>
        <end position="56"/>
    </location>
</feature>
<dbReference type="PANTHER" id="PTHR44586:SF17">
    <property type="entry name" value="DUF295 DOMAIN-CONTAINING PROTEIN"/>
    <property type="match status" value="1"/>
</dbReference>
<keyword evidence="4" id="KW-1185">Reference proteome</keyword>
<dbReference type="EnsemblPlants" id="LPERR11G14060.1">
    <property type="protein sequence ID" value="LPERR11G14060.1"/>
    <property type="gene ID" value="LPERR11G14060"/>
</dbReference>
<dbReference type="InterPro" id="IPR001810">
    <property type="entry name" value="F-box_dom"/>
</dbReference>
<proteinExistence type="predicted"/>
<organism evidence="3 4">
    <name type="scientific">Leersia perrieri</name>
    <dbReference type="NCBI Taxonomy" id="77586"/>
    <lineage>
        <taxon>Eukaryota</taxon>
        <taxon>Viridiplantae</taxon>
        <taxon>Streptophyta</taxon>
        <taxon>Embryophyta</taxon>
        <taxon>Tracheophyta</taxon>
        <taxon>Spermatophyta</taxon>
        <taxon>Magnoliopsida</taxon>
        <taxon>Liliopsida</taxon>
        <taxon>Poales</taxon>
        <taxon>Poaceae</taxon>
        <taxon>BOP clade</taxon>
        <taxon>Oryzoideae</taxon>
        <taxon>Oryzeae</taxon>
        <taxon>Oryzinae</taxon>
        <taxon>Leersia</taxon>
    </lineage>
</organism>
<name>A0A0D9XTD3_9ORYZ</name>
<protein>
    <recommendedName>
        <fullName evidence="5">F-box domain-containing protein</fullName>
    </recommendedName>
</protein>
<sequence>MTSPGTSSAGAGAAQFRDWSALPEDLLLTAMSAMQVPDLVHSGAVCRSWRSAFAAFRRLRLPSPPHPPCLLYSSSSAGDVTLYSPATGAHFRVPLLTADAEAASGVVGSANGWVFTTDARDANPYLLNPLTGERAALPPITTLRRVRRRRFVFNPTRGVAYDVEFGAGVGVRAGHGADGVAMSGSPSSAGGCVVLLLHNPHGELSFARPGGVNEQWTTINGGGGGRNYLDAVHNPNDGLFYALEDACGDYDEAVVVSDDGDVHGAAGCGQPPDQEFDKQVNDLAAGVGDGLALFLGNATAAAVCVDRAGAAMLRGNCAYLTDDYIDGDDQMMMRMRHTLDHELAVWEFESNFNGGRLTKLRDTWPLHPSLRDDSPLPVWFTPSPN</sequence>
<evidence type="ECO:0008006" key="5">
    <source>
        <dbReference type="Google" id="ProtNLM"/>
    </source>
</evidence>
<dbReference type="Proteomes" id="UP000032180">
    <property type="component" value="Chromosome 11"/>
</dbReference>
<dbReference type="AlphaFoldDB" id="A0A0D9XTD3"/>
<reference evidence="4" key="2">
    <citation type="submission" date="2013-12" db="EMBL/GenBank/DDBJ databases">
        <authorList>
            <person name="Yu Y."/>
            <person name="Lee S."/>
            <person name="de Baynast K."/>
            <person name="Wissotski M."/>
            <person name="Liu L."/>
            <person name="Talag J."/>
            <person name="Goicoechea J."/>
            <person name="Angelova A."/>
            <person name="Jetty R."/>
            <person name="Kudrna D."/>
            <person name="Golser W."/>
            <person name="Rivera L."/>
            <person name="Zhang J."/>
            <person name="Wing R."/>
        </authorList>
    </citation>
    <scope>NUCLEOTIDE SEQUENCE</scope>
</reference>
<evidence type="ECO:0000259" key="2">
    <source>
        <dbReference type="Pfam" id="PF03478"/>
    </source>
</evidence>